<dbReference type="PANTHER" id="PTHR33653:SF1">
    <property type="entry name" value="RIBONUCLEASE VAPC2"/>
    <property type="match status" value="1"/>
</dbReference>
<keyword evidence="6 8" id="KW-0460">Magnesium</keyword>
<proteinExistence type="inferred from homology"/>
<comment type="cofactor">
    <cofactor evidence="1 8">
        <name>Mg(2+)</name>
        <dbReference type="ChEBI" id="CHEBI:18420"/>
    </cofactor>
</comment>
<sequence length="137" mass="15304">MAIKTWLIDKSAYARLSESPDREVWVERISRGLVRISSITMLEIAYSFQNSSRADEELTNPPLALMPLEYLGARAERRALDLQRALLNASEHRGVSIPDLLIAAGAEISGHTLLHVDSDFELIARYSGQRTEKLVLG</sequence>
<dbReference type="InterPro" id="IPR022907">
    <property type="entry name" value="VapC_family"/>
</dbReference>
<dbReference type="SUPFAM" id="SSF88723">
    <property type="entry name" value="PIN domain-like"/>
    <property type="match status" value="1"/>
</dbReference>
<dbReference type="InterPro" id="IPR029060">
    <property type="entry name" value="PIN-like_dom_sf"/>
</dbReference>
<dbReference type="CDD" id="cd18755">
    <property type="entry name" value="PIN_MtVapC3_VapC21-like"/>
    <property type="match status" value="1"/>
</dbReference>
<dbReference type="GO" id="GO:0000287">
    <property type="term" value="F:magnesium ion binding"/>
    <property type="evidence" value="ECO:0007669"/>
    <property type="project" value="UniProtKB-UniRule"/>
</dbReference>
<protein>
    <recommendedName>
        <fullName evidence="8">Ribonuclease VapC</fullName>
        <shortName evidence="8">RNase VapC</shortName>
        <ecNumber evidence="8">3.1.-.-</ecNumber>
    </recommendedName>
    <alternativeName>
        <fullName evidence="8">Toxin VapC</fullName>
    </alternativeName>
</protein>
<keyword evidence="3 8" id="KW-0540">Nuclease</keyword>
<evidence type="ECO:0000313" key="10">
    <source>
        <dbReference type="EMBL" id="AVG24278.1"/>
    </source>
</evidence>
<dbReference type="EC" id="3.1.-.-" evidence="8"/>
<comment type="function">
    <text evidence="8">Toxic component of a toxin-antitoxin (TA) system. An RNase.</text>
</comment>
<dbReference type="HAMAP" id="MF_00265">
    <property type="entry name" value="VapC_Nob1"/>
    <property type="match status" value="1"/>
</dbReference>
<dbReference type="Proteomes" id="UP000243077">
    <property type="component" value="Chromosome"/>
</dbReference>
<dbReference type="InterPro" id="IPR002716">
    <property type="entry name" value="PIN_dom"/>
</dbReference>
<dbReference type="RefSeq" id="WP_104913779.1">
    <property type="nucleotide sequence ID" value="NZ_CP026923.1"/>
</dbReference>
<dbReference type="OrthoDB" id="5185254at2"/>
<keyword evidence="8" id="KW-0800">Toxin</keyword>
<keyword evidence="5 8" id="KW-0378">Hydrolase</keyword>
<evidence type="ECO:0000256" key="6">
    <source>
        <dbReference type="ARBA" id="ARBA00022842"/>
    </source>
</evidence>
<name>A0A2L2BRJ4_9MICO</name>
<evidence type="ECO:0000259" key="9">
    <source>
        <dbReference type="Pfam" id="PF01850"/>
    </source>
</evidence>
<keyword evidence="4 8" id="KW-0479">Metal-binding</keyword>
<keyword evidence="2 8" id="KW-1277">Toxin-antitoxin system</keyword>
<evidence type="ECO:0000256" key="3">
    <source>
        <dbReference type="ARBA" id="ARBA00022722"/>
    </source>
</evidence>
<evidence type="ECO:0000256" key="4">
    <source>
        <dbReference type="ARBA" id="ARBA00022723"/>
    </source>
</evidence>
<feature type="domain" description="PIN" evidence="9">
    <location>
        <begin position="16"/>
        <end position="124"/>
    </location>
</feature>
<dbReference type="AlphaFoldDB" id="A0A2L2BRJ4"/>
<gene>
    <name evidence="8" type="primary">vapC</name>
    <name evidence="10" type="ORF">C3B54_111333</name>
</gene>
<dbReference type="InterPro" id="IPR050556">
    <property type="entry name" value="Type_II_TA_system_RNase"/>
</dbReference>
<evidence type="ECO:0000256" key="8">
    <source>
        <dbReference type="HAMAP-Rule" id="MF_00265"/>
    </source>
</evidence>
<dbReference type="KEGG" id="psai:C3B54_111333"/>
<feature type="binding site" evidence="8">
    <location>
        <position position="99"/>
    </location>
    <ligand>
        <name>Mg(2+)</name>
        <dbReference type="ChEBI" id="CHEBI:18420"/>
    </ligand>
</feature>
<dbReference type="GO" id="GO:0004540">
    <property type="term" value="F:RNA nuclease activity"/>
    <property type="evidence" value="ECO:0007669"/>
    <property type="project" value="InterPro"/>
</dbReference>
<dbReference type="Gene3D" id="3.40.50.1010">
    <property type="entry name" value="5'-nuclease"/>
    <property type="match status" value="1"/>
</dbReference>
<accession>A0A2L2BRJ4</accession>
<dbReference type="GO" id="GO:0016787">
    <property type="term" value="F:hydrolase activity"/>
    <property type="evidence" value="ECO:0007669"/>
    <property type="project" value="UniProtKB-KW"/>
</dbReference>
<dbReference type="Pfam" id="PF01850">
    <property type="entry name" value="PIN"/>
    <property type="match status" value="1"/>
</dbReference>
<evidence type="ECO:0000256" key="1">
    <source>
        <dbReference type="ARBA" id="ARBA00001946"/>
    </source>
</evidence>
<evidence type="ECO:0000256" key="2">
    <source>
        <dbReference type="ARBA" id="ARBA00022649"/>
    </source>
</evidence>
<keyword evidence="11" id="KW-1185">Reference proteome</keyword>
<dbReference type="PANTHER" id="PTHR33653">
    <property type="entry name" value="RIBONUCLEASE VAPC2"/>
    <property type="match status" value="1"/>
</dbReference>
<evidence type="ECO:0000256" key="7">
    <source>
        <dbReference type="ARBA" id="ARBA00038093"/>
    </source>
</evidence>
<feature type="binding site" evidence="8">
    <location>
        <position position="9"/>
    </location>
    <ligand>
        <name>Mg(2+)</name>
        <dbReference type="ChEBI" id="CHEBI:18420"/>
    </ligand>
</feature>
<comment type="similarity">
    <text evidence="7 8">Belongs to the PINc/VapC protein family.</text>
</comment>
<organism evidence="10 11">
    <name type="scientific">Pontimonas salivibrio</name>
    <dbReference type="NCBI Taxonomy" id="1159327"/>
    <lineage>
        <taxon>Bacteria</taxon>
        <taxon>Bacillati</taxon>
        <taxon>Actinomycetota</taxon>
        <taxon>Actinomycetes</taxon>
        <taxon>Micrococcales</taxon>
        <taxon>Microbacteriaceae</taxon>
        <taxon>Pontimonas</taxon>
    </lineage>
</organism>
<evidence type="ECO:0000256" key="5">
    <source>
        <dbReference type="ARBA" id="ARBA00022801"/>
    </source>
</evidence>
<dbReference type="GO" id="GO:0090729">
    <property type="term" value="F:toxin activity"/>
    <property type="evidence" value="ECO:0007669"/>
    <property type="project" value="UniProtKB-KW"/>
</dbReference>
<reference evidence="10 11" key="1">
    <citation type="submission" date="2018-02" db="EMBL/GenBank/DDBJ databases">
        <title>Complete genome of the streamlined marine actinobacterium Pontimonas salivibrio CL-TW6 adapted to coastal planktonic lifestype.</title>
        <authorList>
            <person name="Cho B.C."/>
            <person name="Hardies S.C."/>
            <person name="Jang G.I."/>
            <person name="Hwang C.Y."/>
        </authorList>
    </citation>
    <scope>NUCLEOTIDE SEQUENCE [LARGE SCALE GENOMIC DNA]</scope>
    <source>
        <strain evidence="10 11">CL-TW6</strain>
    </source>
</reference>
<evidence type="ECO:0000313" key="11">
    <source>
        <dbReference type="Proteomes" id="UP000243077"/>
    </source>
</evidence>
<dbReference type="EMBL" id="CP026923">
    <property type="protein sequence ID" value="AVG24278.1"/>
    <property type="molecule type" value="Genomic_DNA"/>
</dbReference>